<dbReference type="PANTHER" id="PTHR32282:SF33">
    <property type="entry name" value="PEPTIDOGLYCAN GLYCOSYLTRANSFERASE"/>
    <property type="match status" value="1"/>
</dbReference>
<dbReference type="InterPro" id="IPR023346">
    <property type="entry name" value="Lysozyme-like_dom_sf"/>
</dbReference>
<evidence type="ECO:0000256" key="1">
    <source>
        <dbReference type="ARBA" id="ARBA00004752"/>
    </source>
</evidence>
<dbReference type="GO" id="GO:0030288">
    <property type="term" value="C:outer membrane-bounded periplasmic space"/>
    <property type="evidence" value="ECO:0007669"/>
    <property type="project" value="TreeGrafter"/>
</dbReference>
<keyword evidence="4" id="KW-0645">Protease</keyword>
<evidence type="ECO:0000256" key="2">
    <source>
        <dbReference type="ARBA" id="ARBA00007090"/>
    </source>
</evidence>
<dbReference type="GO" id="GO:0071555">
    <property type="term" value="P:cell wall organization"/>
    <property type="evidence" value="ECO:0007669"/>
    <property type="project" value="UniProtKB-KW"/>
</dbReference>
<evidence type="ECO:0000256" key="11">
    <source>
        <dbReference type="ARBA" id="ARBA00034000"/>
    </source>
</evidence>
<comment type="similarity">
    <text evidence="2">In the C-terminal section; belongs to the transpeptidase family.</text>
</comment>
<evidence type="ECO:0000256" key="6">
    <source>
        <dbReference type="ARBA" id="ARBA00022801"/>
    </source>
</evidence>
<dbReference type="EMBL" id="SPKJ01000196">
    <property type="protein sequence ID" value="MYZ50520.1"/>
    <property type="molecule type" value="Genomic_DNA"/>
</dbReference>
<dbReference type="InterPro" id="IPR001264">
    <property type="entry name" value="Glyco_trans_51"/>
</dbReference>
<dbReference type="AlphaFoldDB" id="A0A964T8N7"/>
<keyword evidence="15" id="KW-1185">Reference proteome</keyword>
<dbReference type="FunFam" id="1.10.3810.10:FF:000001">
    <property type="entry name" value="Penicillin-binding protein 1A"/>
    <property type="match status" value="1"/>
</dbReference>
<comment type="similarity">
    <text evidence="3">In the N-terminal section; belongs to the glycosyltransferase 51 family.</text>
</comment>
<keyword evidence="5" id="KW-0808">Transferase</keyword>
<dbReference type="PANTHER" id="PTHR32282">
    <property type="entry name" value="BINDING PROTEIN TRANSPEPTIDASE, PUTATIVE-RELATED"/>
    <property type="match status" value="1"/>
</dbReference>
<dbReference type="GO" id="GO:0009252">
    <property type="term" value="P:peptidoglycan biosynthetic process"/>
    <property type="evidence" value="ECO:0007669"/>
    <property type="project" value="UniProtKB-KW"/>
</dbReference>
<comment type="catalytic activity">
    <reaction evidence="12">
        <text>[GlcNAc-(1-&gt;4)-Mur2Ac(oyl-L-Ala-gamma-D-Glu-L-Lys-D-Ala-D-Ala)](n)-di-trans,octa-cis-undecaprenyl diphosphate + beta-D-GlcNAc-(1-&gt;4)-Mur2Ac(oyl-L-Ala-gamma-D-Glu-L-Lys-D-Ala-D-Ala)-di-trans,octa-cis-undecaprenyl diphosphate = [GlcNAc-(1-&gt;4)-Mur2Ac(oyl-L-Ala-gamma-D-Glu-L-Lys-D-Ala-D-Ala)](n+1)-di-trans,octa-cis-undecaprenyl diphosphate + di-trans,octa-cis-undecaprenyl diphosphate + H(+)</text>
        <dbReference type="Rhea" id="RHEA:23708"/>
        <dbReference type="Rhea" id="RHEA-COMP:9602"/>
        <dbReference type="Rhea" id="RHEA-COMP:9603"/>
        <dbReference type="ChEBI" id="CHEBI:15378"/>
        <dbReference type="ChEBI" id="CHEBI:58405"/>
        <dbReference type="ChEBI" id="CHEBI:60033"/>
        <dbReference type="ChEBI" id="CHEBI:78435"/>
        <dbReference type="EC" id="2.4.99.28"/>
    </reaction>
</comment>
<gene>
    <name evidence="14" type="ORF">E4O86_22740</name>
</gene>
<organism evidence="14 15">
    <name type="scientific">Propylenella binzhouense</name>
    <dbReference type="NCBI Taxonomy" id="2555902"/>
    <lineage>
        <taxon>Bacteria</taxon>
        <taxon>Pseudomonadati</taxon>
        <taxon>Pseudomonadota</taxon>
        <taxon>Alphaproteobacteria</taxon>
        <taxon>Hyphomicrobiales</taxon>
        <taxon>Propylenellaceae</taxon>
        <taxon>Propylenella</taxon>
    </lineage>
</organism>
<keyword evidence="4" id="KW-0121">Carboxypeptidase</keyword>
<evidence type="ECO:0000256" key="4">
    <source>
        <dbReference type="ARBA" id="ARBA00022645"/>
    </source>
</evidence>
<accession>A0A964T8N7</accession>
<dbReference type="GO" id="GO:0008360">
    <property type="term" value="P:regulation of cell shape"/>
    <property type="evidence" value="ECO:0007669"/>
    <property type="project" value="UniProtKB-KW"/>
</dbReference>
<evidence type="ECO:0000256" key="8">
    <source>
        <dbReference type="ARBA" id="ARBA00022984"/>
    </source>
</evidence>
<evidence type="ECO:0000256" key="3">
    <source>
        <dbReference type="ARBA" id="ARBA00007739"/>
    </source>
</evidence>
<keyword evidence="10" id="KW-0961">Cell wall biogenesis/degradation</keyword>
<dbReference type="Proteomes" id="UP000773614">
    <property type="component" value="Unassembled WGS sequence"/>
</dbReference>
<dbReference type="GO" id="GO:0009002">
    <property type="term" value="F:serine-type D-Ala-D-Ala carboxypeptidase activity"/>
    <property type="evidence" value="ECO:0007669"/>
    <property type="project" value="UniProtKB-EC"/>
</dbReference>
<proteinExistence type="inferred from homology"/>
<comment type="caution">
    <text evidence="14">The sequence shown here is derived from an EMBL/GenBank/DDBJ whole genome shotgun (WGS) entry which is preliminary data.</text>
</comment>
<dbReference type="GO" id="GO:0008955">
    <property type="term" value="F:peptidoglycan glycosyltransferase activity"/>
    <property type="evidence" value="ECO:0007669"/>
    <property type="project" value="UniProtKB-EC"/>
</dbReference>
<keyword evidence="7" id="KW-0133">Cell shape</keyword>
<dbReference type="InterPro" id="IPR036950">
    <property type="entry name" value="PBP_transglycosylase"/>
</dbReference>
<keyword evidence="6" id="KW-0378">Hydrolase</keyword>
<evidence type="ECO:0000256" key="12">
    <source>
        <dbReference type="ARBA" id="ARBA00049902"/>
    </source>
</evidence>
<evidence type="ECO:0000259" key="13">
    <source>
        <dbReference type="Pfam" id="PF00912"/>
    </source>
</evidence>
<feature type="domain" description="Glycosyl transferase family 51" evidence="13">
    <location>
        <begin position="37"/>
        <end position="195"/>
    </location>
</feature>
<keyword evidence="8" id="KW-0573">Peptidoglycan synthesis</keyword>
<sequence length="225" mass="23917">MAVLAAAFDLPAIGTDPATGESFVVLPGGAAPAALARDELPDDLVHAVLAIEDRRFYSHIGVDLFGISRAALENYKAGGVVEGGSTITQQLAKVLFLDRERTIRRKLEEAAIALWLDARLSKDEILTTYLDNIYFGAGATGISAAAEVYFSKPVADLTLAESAMLAGLIRAPSRLNPLVNLRDAQARAAIVLRAMLEEGYLSAEEMREAIENPAVPTALRQGGSP</sequence>
<dbReference type="Pfam" id="PF00912">
    <property type="entry name" value="Transgly"/>
    <property type="match status" value="1"/>
</dbReference>
<comment type="catalytic activity">
    <reaction evidence="11">
        <text>Preferential cleavage: (Ac)2-L-Lys-D-Ala-|-D-Ala. Also transpeptidation of peptidyl-alanyl moieties that are N-acyl substituents of D-alanine.</text>
        <dbReference type="EC" id="3.4.16.4"/>
    </reaction>
</comment>
<evidence type="ECO:0000256" key="9">
    <source>
        <dbReference type="ARBA" id="ARBA00023268"/>
    </source>
</evidence>
<name>A0A964T8N7_9HYPH</name>
<evidence type="ECO:0000256" key="10">
    <source>
        <dbReference type="ARBA" id="ARBA00023316"/>
    </source>
</evidence>
<evidence type="ECO:0000256" key="5">
    <source>
        <dbReference type="ARBA" id="ARBA00022679"/>
    </source>
</evidence>
<evidence type="ECO:0000313" key="14">
    <source>
        <dbReference type="EMBL" id="MYZ50520.1"/>
    </source>
</evidence>
<protein>
    <recommendedName>
        <fullName evidence="13">Glycosyl transferase family 51 domain-containing protein</fullName>
    </recommendedName>
</protein>
<keyword evidence="9" id="KW-0511">Multifunctional enzyme</keyword>
<comment type="pathway">
    <text evidence="1">Cell wall biogenesis; peptidoglycan biosynthesis.</text>
</comment>
<evidence type="ECO:0000313" key="15">
    <source>
        <dbReference type="Proteomes" id="UP000773614"/>
    </source>
</evidence>
<reference evidence="14" key="1">
    <citation type="submission" date="2019-03" db="EMBL/GenBank/DDBJ databases">
        <title>Afifella sp. nov., isolated from activated sludge.</title>
        <authorList>
            <person name="Li Q."/>
            <person name="Liu Y."/>
        </authorList>
    </citation>
    <scope>NUCLEOTIDE SEQUENCE</scope>
    <source>
        <strain evidence="14">L72</strain>
    </source>
</reference>
<dbReference type="InterPro" id="IPR050396">
    <property type="entry name" value="Glycosyltr_51/Transpeptidase"/>
</dbReference>
<dbReference type="OrthoDB" id="9766909at2"/>
<evidence type="ECO:0000256" key="7">
    <source>
        <dbReference type="ARBA" id="ARBA00022960"/>
    </source>
</evidence>
<dbReference type="SUPFAM" id="SSF53955">
    <property type="entry name" value="Lysozyme-like"/>
    <property type="match status" value="1"/>
</dbReference>
<dbReference type="Gene3D" id="1.10.3810.10">
    <property type="entry name" value="Biosynthetic peptidoglycan transglycosylase-like"/>
    <property type="match status" value="1"/>
</dbReference>